<protein>
    <recommendedName>
        <fullName evidence="2">Xaa-Pro dipeptidyl-peptidase C-terminal domain-containing protein</fullName>
    </recommendedName>
</protein>
<dbReference type="InterPro" id="IPR000383">
    <property type="entry name" value="Xaa-Pro-like_dom"/>
</dbReference>
<reference evidence="3" key="1">
    <citation type="submission" date="2023-04" db="EMBL/GenBank/DDBJ databases">
        <title>Black Yeasts Isolated from many extreme environments.</title>
        <authorList>
            <person name="Coleine C."/>
            <person name="Stajich J.E."/>
            <person name="Selbmann L."/>
        </authorList>
    </citation>
    <scope>NUCLEOTIDE SEQUENCE</scope>
    <source>
        <strain evidence="3">CCFEE 5312</strain>
    </source>
</reference>
<dbReference type="InterPro" id="IPR005674">
    <property type="entry name" value="CocE/Ser_esterase"/>
</dbReference>
<dbReference type="Pfam" id="PF02129">
    <property type="entry name" value="Peptidase_S15"/>
    <property type="match status" value="1"/>
</dbReference>
<dbReference type="Proteomes" id="UP001271007">
    <property type="component" value="Unassembled WGS sequence"/>
</dbReference>
<dbReference type="SUPFAM" id="SSF49785">
    <property type="entry name" value="Galactose-binding domain-like"/>
    <property type="match status" value="1"/>
</dbReference>
<gene>
    <name evidence="3" type="ORF">LTR09_008093</name>
</gene>
<evidence type="ECO:0000313" key="3">
    <source>
        <dbReference type="EMBL" id="KAK3050727.1"/>
    </source>
</evidence>
<dbReference type="InterPro" id="IPR013736">
    <property type="entry name" value="Xaa-Pro_dipept_C"/>
</dbReference>
<comment type="caution">
    <text evidence="3">The sequence shown here is derived from an EMBL/GenBank/DDBJ whole genome shotgun (WGS) entry which is preliminary data.</text>
</comment>
<keyword evidence="4" id="KW-1185">Reference proteome</keyword>
<dbReference type="Pfam" id="PF08530">
    <property type="entry name" value="PepX_C"/>
    <property type="match status" value="1"/>
</dbReference>
<name>A0AAJ0DIB0_9PEZI</name>
<evidence type="ECO:0000313" key="4">
    <source>
        <dbReference type="Proteomes" id="UP001271007"/>
    </source>
</evidence>
<dbReference type="Gene3D" id="3.40.50.1820">
    <property type="entry name" value="alpha/beta hydrolase"/>
    <property type="match status" value="2"/>
</dbReference>
<keyword evidence="1" id="KW-0378">Hydrolase</keyword>
<proteinExistence type="predicted"/>
<dbReference type="AlphaFoldDB" id="A0AAJ0DIB0"/>
<dbReference type="GO" id="GO:0008239">
    <property type="term" value="F:dipeptidyl-peptidase activity"/>
    <property type="evidence" value="ECO:0007669"/>
    <property type="project" value="InterPro"/>
</dbReference>
<dbReference type="InterPro" id="IPR008979">
    <property type="entry name" value="Galactose-bd-like_sf"/>
</dbReference>
<evidence type="ECO:0000256" key="1">
    <source>
        <dbReference type="ARBA" id="ARBA00022801"/>
    </source>
</evidence>
<dbReference type="Gene3D" id="2.60.120.260">
    <property type="entry name" value="Galactose-binding domain-like"/>
    <property type="match status" value="1"/>
</dbReference>
<dbReference type="SMART" id="SM00939">
    <property type="entry name" value="PepX_C"/>
    <property type="match status" value="1"/>
</dbReference>
<dbReference type="InterPro" id="IPR029058">
    <property type="entry name" value="AB_hydrolase_fold"/>
</dbReference>
<sequence>MDKMTAPEYDSMTSKPKVEFRDHNPICLKDGTVLSATTWMPADATVSAVPAILEYLPYRKKDQTAERDALNHPYVAGHGYACVRVDMRGCGDSDGLLLGEYLQQEQDDALEVAALRPPELKAVISICSTDDRYGGDIHYMGGCLLVDNFTWGASMFAIAPTPPDPAVVSERWRDMWLARLESGGTYIADWHQRQRRDKFWRHASICEDYSAIQTPVYLVGGWTDPYHTSLFRMMANLECPKKALVGPWGHLYPNFAQPRPQIGFLQESIRWWDKWLKGKETGIMDEASLRCYMQETVSPQRHHNYRPGRWVADASWPSPNVEYQIRGLAPGRLVKGASSSEELLSVCSPQTVGFAAGKWLVFGPYPEGPDDQRIDAMGSLVFDTAAHDQPLELLGAPVLRLRVASDKANALLAATLSEILPNGSTTRLSYGLLNLTHRESDDSPVHLQPGKSYDVTLKMNECGQRISKGNRLRIALSTSYFPIVWPSPEAATLTFDCSRCTVELPTRSSSPHDADLRPFEPAENATPLPIKVLRVARQSNVLQTDLNTGVVTVCYDSDGGSYLNLNTNWCYGTHETVTCSIHPDEPLSARVEQRFRKEYGLGVPNLSIAGWLTMRATPTHFHIAARIDAWEDQSELFGRDYSWSFLRDHV</sequence>
<dbReference type="EMBL" id="JAWDJX010000030">
    <property type="protein sequence ID" value="KAK3050727.1"/>
    <property type="molecule type" value="Genomic_DNA"/>
</dbReference>
<accession>A0AAJ0DIB0</accession>
<evidence type="ECO:0000259" key="2">
    <source>
        <dbReference type="SMART" id="SM00939"/>
    </source>
</evidence>
<organism evidence="3 4">
    <name type="scientific">Extremus antarcticus</name>
    <dbReference type="NCBI Taxonomy" id="702011"/>
    <lineage>
        <taxon>Eukaryota</taxon>
        <taxon>Fungi</taxon>
        <taxon>Dikarya</taxon>
        <taxon>Ascomycota</taxon>
        <taxon>Pezizomycotina</taxon>
        <taxon>Dothideomycetes</taxon>
        <taxon>Dothideomycetidae</taxon>
        <taxon>Mycosphaerellales</taxon>
        <taxon>Extremaceae</taxon>
        <taxon>Extremus</taxon>
    </lineage>
</organism>
<feature type="domain" description="Xaa-Pro dipeptidyl-peptidase C-terminal" evidence="2">
    <location>
        <begin position="269"/>
        <end position="512"/>
    </location>
</feature>
<dbReference type="SUPFAM" id="SSF53474">
    <property type="entry name" value="alpha/beta-Hydrolases"/>
    <property type="match status" value="1"/>
</dbReference>
<dbReference type="NCBIfam" id="TIGR00976">
    <property type="entry name" value="CocE_NonD"/>
    <property type="match status" value="1"/>
</dbReference>